<reference evidence="2" key="1">
    <citation type="submission" date="2021-04" db="EMBL/GenBank/DDBJ databases">
        <authorList>
            <person name="Postec A."/>
        </authorList>
    </citation>
    <scope>NUCLEOTIDE SEQUENCE</scope>
    <source>
        <strain evidence="2">F1F22</strain>
    </source>
</reference>
<proteinExistence type="predicted"/>
<feature type="region of interest" description="Disordered" evidence="1">
    <location>
        <begin position="43"/>
        <end position="67"/>
    </location>
</feature>
<dbReference type="EMBL" id="CP073355">
    <property type="protein sequence ID" value="URA09673.1"/>
    <property type="molecule type" value="Genomic_DNA"/>
</dbReference>
<dbReference type="KEGG" id="taqu:KDW03_09310"/>
<dbReference type="RefSeq" id="WP_271434811.1">
    <property type="nucleotide sequence ID" value="NZ_CP073355.1"/>
</dbReference>
<gene>
    <name evidence="2" type="ORF">KDW03_09310</name>
</gene>
<sequence>MAMIYITARAVFPASEHKTEEWLKENSGLSELYGVELKCKQAPSLQSEPKALSSQRGDRSMDGQTHWGVIYTARQDNTL</sequence>
<protein>
    <submittedName>
        <fullName evidence="2">Uncharacterized protein</fullName>
    </submittedName>
</protein>
<organism evidence="2 3">
    <name type="scientific">Thermospira aquatica</name>
    <dbReference type="NCBI Taxonomy" id="2828656"/>
    <lineage>
        <taxon>Bacteria</taxon>
        <taxon>Pseudomonadati</taxon>
        <taxon>Spirochaetota</taxon>
        <taxon>Spirochaetia</taxon>
        <taxon>Brevinematales</taxon>
        <taxon>Thermospiraceae</taxon>
        <taxon>Thermospira</taxon>
    </lineage>
</organism>
<evidence type="ECO:0000256" key="1">
    <source>
        <dbReference type="SAM" id="MobiDB-lite"/>
    </source>
</evidence>
<dbReference type="Proteomes" id="UP001056539">
    <property type="component" value="Chromosome"/>
</dbReference>
<evidence type="ECO:0000313" key="3">
    <source>
        <dbReference type="Proteomes" id="UP001056539"/>
    </source>
</evidence>
<dbReference type="AlphaFoldDB" id="A0AAX3BBH8"/>
<reference evidence="2" key="2">
    <citation type="submission" date="2022-06" db="EMBL/GenBank/DDBJ databases">
        <title>Thermospira aquatica gen. nov., sp. nov.</title>
        <authorList>
            <person name="Ben Ali Gam Z."/>
            <person name="Labat M."/>
        </authorList>
    </citation>
    <scope>NUCLEOTIDE SEQUENCE</scope>
    <source>
        <strain evidence="2">F1F22</strain>
    </source>
</reference>
<keyword evidence="3" id="KW-1185">Reference proteome</keyword>
<name>A0AAX3BBH8_9SPIR</name>
<evidence type="ECO:0000313" key="2">
    <source>
        <dbReference type="EMBL" id="URA09673.1"/>
    </source>
</evidence>
<accession>A0AAX3BBH8</accession>
<feature type="compositionally biased region" description="Polar residues" evidence="1">
    <location>
        <begin position="43"/>
        <end position="55"/>
    </location>
</feature>